<evidence type="ECO:0000256" key="4">
    <source>
        <dbReference type="ARBA" id="ARBA00022692"/>
    </source>
</evidence>
<keyword evidence="3" id="KW-1003">Cell membrane</keyword>
<evidence type="ECO:0000256" key="3">
    <source>
        <dbReference type="ARBA" id="ARBA00022475"/>
    </source>
</evidence>
<evidence type="ECO:0000259" key="13">
    <source>
        <dbReference type="PROSITE" id="PS50929"/>
    </source>
</evidence>
<evidence type="ECO:0000313" key="14">
    <source>
        <dbReference type="EMBL" id="MDG0808084.1"/>
    </source>
</evidence>
<dbReference type="PROSITE" id="PS50929">
    <property type="entry name" value="ABC_TM1F"/>
    <property type="match status" value="1"/>
</dbReference>
<evidence type="ECO:0000256" key="11">
    <source>
        <dbReference type="SAM" id="Phobius"/>
    </source>
</evidence>
<dbReference type="InterPro" id="IPR036640">
    <property type="entry name" value="ABC1_TM_sf"/>
</dbReference>
<feature type="compositionally biased region" description="Basic residues" evidence="10">
    <location>
        <begin position="564"/>
        <end position="583"/>
    </location>
</feature>
<keyword evidence="15" id="KW-1185">Reference proteome</keyword>
<name>A0A9X4KNB9_9BACL</name>
<keyword evidence="4 11" id="KW-0812">Transmembrane</keyword>
<dbReference type="InterPro" id="IPR039421">
    <property type="entry name" value="Type_1_exporter"/>
</dbReference>
<dbReference type="GO" id="GO:0140359">
    <property type="term" value="F:ABC-type transporter activity"/>
    <property type="evidence" value="ECO:0007669"/>
    <property type="project" value="InterPro"/>
</dbReference>
<evidence type="ECO:0000256" key="9">
    <source>
        <dbReference type="ARBA" id="ARBA00023136"/>
    </source>
</evidence>
<dbReference type="GO" id="GO:0034040">
    <property type="term" value="F:ATPase-coupled lipid transmembrane transporter activity"/>
    <property type="evidence" value="ECO:0007669"/>
    <property type="project" value="TreeGrafter"/>
</dbReference>
<dbReference type="SMART" id="SM00382">
    <property type="entry name" value="AAA"/>
    <property type="match status" value="1"/>
</dbReference>
<dbReference type="InterPro" id="IPR017871">
    <property type="entry name" value="ABC_transporter-like_CS"/>
</dbReference>
<dbReference type="Gene3D" id="1.20.1560.10">
    <property type="entry name" value="ABC transporter type 1, transmembrane domain"/>
    <property type="match status" value="1"/>
</dbReference>
<evidence type="ECO:0000256" key="6">
    <source>
        <dbReference type="ARBA" id="ARBA00022807"/>
    </source>
</evidence>
<dbReference type="Pfam" id="PF00005">
    <property type="entry name" value="ABC_tran"/>
    <property type="match status" value="1"/>
</dbReference>
<evidence type="ECO:0000313" key="15">
    <source>
        <dbReference type="Proteomes" id="UP001153404"/>
    </source>
</evidence>
<keyword evidence="9 11" id="KW-0472">Membrane</keyword>
<dbReference type="AlphaFoldDB" id="A0A9X4KNB9"/>
<dbReference type="InterPro" id="IPR003593">
    <property type="entry name" value="AAA+_ATPase"/>
</dbReference>
<evidence type="ECO:0000256" key="10">
    <source>
        <dbReference type="SAM" id="MobiDB-lite"/>
    </source>
</evidence>
<dbReference type="Gene3D" id="3.40.50.300">
    <property type="entry name" value="P-loop containing nucleotide triphosphate hydrolases"/>
    <property type="match status" value="1"/>
</dbReference>
<dbReference type="InterPro" id="IPR003439">
    <property type="entry name" value="ABC_transporter-like_ATP-bd"/>
</dbReference>
<feature type="transmembrane region" description="Helical" evidence="11">
    <location>
        <begin position="137"/>
        <end position="157"/>
    </location>
</feature>
<keyword evidence="2" id="KW-0813">Transport</keyword>
<comment type="caution">
    <text evidence="14">The sequence shown here is derived from an EMBL/GenBank/DDBJ whole genome shotgun (WGS) entry which is preliminary data.</text>
</comment>
<dbReference type="GO" id="GO:0005524">
    <property type="term" value="F:ATP binding"/>
    <property type="evidence" value="ECO:0007669"/>
    <property type="project" value="UniProtKB-KW"/>
</dbReference>
<dbReference type="GO" id="GO:0005886">
    <property type="term" value="C:plasma membrane"/>
    <property type="evidence" value="ECO:0007669"/>
    <property type="project" value="UniProtKB-SubCell"/>
</dbReference>
<evidence type="ECO:0000256" key="2">
    <source>
        <dbReference type="ARBA" id="ARBA00022448"/>
    </source>
</evidence>
<dbReference type="EMBL" id="JAPDIA010000001">
    <property type="protein sequence ID" value="MDG0808084.1"/>
    <property type="molecule type" value="Genomic_DNA"/>
</dbReference>
<dbReference type="GO" id="GO:0008234">
    <property type="term" value="F:cysteine-type peptidase activity"/>
    <property type="evidence" value="ECO:0007669"/>
    <property type="project" value="UniProtKB-KW"/>
</dbReference>
<feature type="domain" description="ABC transporter" evidence="12">
    <location>
        <begin position="344"/>
        <end position="581"/>
    </location>
</feature>
<keyword evidence="7 14" id="KW-0067">ATP-binding</keyword>
<keyword evidence="6" id="KW-0788">Thiol protease</keyword>
<feature type="transmembrane region" description="Helical" evidence="11">
    <location>
        <begin position="61"/>
        <end position="80"/>
    </location>
</feature>
<evidence type="ECO:0000256" key="5">
    <source>
        <dbReference type="ARBA" id="ARBA00022741"/>
    </source>
</evidence>
<reference evidence="14" key="1">
    <citation type="submission" date="2022-10" db="EMBL/GenBank/DDBJ databases">
        <title>Comparative genomic analysis of Cohnella hashimotonis sp. nov., isolated from the International Space Station.</title>
        <authorList>
            <person name="Simpson A."/>
            <person name="Venkateswaran K."/>
        </authorList>
    </citation>
    <scope>NUCLEOTIDE SEQUENCE</scope>
    <source>
        <strain evidence="14">DSM 28161</strain>
    </source>
</reference>
<sequence length="612" mass="67447">MRLYAQLAAMVALGLFDGIGIYMLAPMLGLLGLLGDGAGGTGSLPFAGEALAMLRELPANLALPVLLAAYVLIVTLQSLLQRAQSIRGTRLQQGFIRHLRLSLYASLMRSDWIFFLRRRRSDFHHLLTSELARVSQATYLFLQLASSVAFTVIQIGIAFWLSAKLTAVVLASGAAIAIFMRRKIRRAKEVGNRTSELSQQYYAGLTDHFNGIKDIKSNRLEDSYLDWFRGLTGRMEANFIAFARLQATTSSLYKISSAALIALFVYLAVETLHVGAGELLLIVVLFARLWPRFAQIQSNAEQIGSAIPAFRSLRELERECAVARESGAGDAGVRAEGLDVKTGIECRHVYFKYDGDASADYALRDVCLRIPSGKMTAIVGKSGAGKSTLVDLLMGLLEPERGSVLIDGLPVTGERRLALRHAVSYVAQEPFLFHESIRDNLLAVRPEASETELWEALRFSASEDFVRRLPEGLDTVVGDRGVRLSGGERQRLVLARAILRKPSILVLDEATSALDTENEARIQEAIDRLKGKMTIVVIAHRLSTIRGSGSSRRHGAGRGDRSGRRPSGRAGRTFRRRRRRMAGRRQINATARAGPLAVNYGRDSHASERYIR</sequence>
<dbReference type="PROSITE" id="PS50893">
    <property type="entry name" value="ABC_TRANSPORTER_2"/>
    <property type="match status" value="1"/>
</dbReference>
<protein>
    <submittedName>
        <fullName evidence="14">ABC transporter ATP-binding protein/permease</fullName>
    </submittedName>
</protein>
<feature type="domain" description="ABC transmembrane type-1" evidence="13">
    <location>
        <begin position="7"/>
        <end position="305"/>
    </location>
</feature>
<dbReference type="PANTHER" id="PTHR24221:SF654">
    <property type="entry name" value="ATP-BINDING CASSETTE SUB-FAMILY B MEMBER 6"/>
    <property type="match status" value="1"/>
</dbReference>
<accession>A0A9X4KNB9</accession>
<dbReference type="PROSITE" id="PS00211">
    <property type="entry name" value="ABC_TRANSPORTER_1"/>
    <property type="match status" value="1"/>
</dbReference>
<feature type="transmembrane region" description="Helical" evidence="11">
    <location>
        <begin position="163"/>
        <end position="180"/>
    </location>
</feature>
<evidence type="ECO:0000259" key="12">
    <source>
        <dbReference type="PROSITE" id="PS50893"/>
    </source>
</evidence>
<organism evidence="14 15">
    <name type="scientific">Cohnella rhizosphaerae</name>
    <dbReference type="NCBI Taxonomy" id="1457232"/>
    <lineage>
        <taxon>Bacteria</taxon>
        <taxon>Bacillati</taxon>
        <taxon>Bacillota</taxon>
        <taxon>Bacilli</taxon>
        <taxon>Bacillales</taxon>
        <taxon>Paenibacillaceae</taxon>
        <taxon>Cohnella</taxon>
    </lineage>
</organism>
<comment type="subcellular location">
    <subcellularLocation>
        <location evidence="1">Cell membrane</location>
        <topology evidence="1">Multi-pass membrane protein</topology>
    </subcellularLocation>
</comment>
<evidence type="ECO:0000256" key="1">
    <source>
        <dbReference type="ARBA" id="ARBA00004651"/>
    </source>
</evidence>
<dbReference type="GO" id="GO:0016887">
    <property type="term" value="F:ATP hydrolysis activity"/>
    <property type="evidence" value="ECO:0007669"/>
    <property type="project" value="InterPro"/>
</dbReference>
<dbReference type="Pfam" id="PF00664">
    <property type="entry name" value="ABC_membrane"/>
    <property type="match status" value="1"/>
</dbReference>
<evidence type="ECO:0000256" key="7">
    <source>
        <dbReference type="ARBA" id="ARBA00022840"/>
    </source>
</evidence>
<dbReference type="Proteomes" id="UP001153404">
    <property type="component" value="Unassembled WGS sequence"/>
</dbReference>
<dbReference type="PANTHER" id="PTHR24221">
    <property type="entry name" value="ATP-BINDING CASSETTE SUB-FAMILY B"/>
    <property type="match status" value="1"/>
</dbReference>
<keyword evidence="6" id="KW-0378">Hydrolase</keyword>
<dbReference type="InterPro" id="IPR011527">
    <property type="entry name" value="ABC1_TM_dom"/>
</dbReference>
<dbReference type="SUPFAM" id="SSF90123">
    <property type="entry name" value="ABC transporter transmembrane region"/>
    <property type="match status" value="1"/>
</dbReference>
<dbReference type="InterPro" id="IPR027417">
    <property type="entry name" value="P-loop_NTPase"/>
</dbReference>
<dbReference type="RefSeq" id="WP_277528322.1">
    <property type="nucleotide sequence ID" value="NZ_JAPDIA010000001.1"/>
</dbReference>
<feature type="compositionally biased region" description="Basic and acidic residues" evidence="10">
    <location>
        <begin position="602"/>
        <end position="612"/>
    </location>
</feature>
<keyword evidence="6" id="KW-0645">Protease</keyword>
<keyword evidence="8 11" id="KW-1133">Transmembrane helix</keyword>
<proteinExistence type="predicted"/>
<keyword evidence="5" id="KW-0547">Nucleotide-binding</keyword>
<dbReference type="SUPFAM" id="SSF52540">
    <property type="entry name" value="P-loop containing nucleoside triphosphate hydrolases"/>
    <property type="match status" value="1"/>
</dbReference>
<gene>
    <name evidence="14" type="ORF">OMP40_00665</name>
</gene>
<evidence type="ECO:0000256" key="8">
    <source>
        <dbReference type="ARBA" id="ARBA00022989"/>
    </source>
</evidence>
<dbReference type="FunFam" id="3.40.50.300:FF:000299">
    <property type="entry name" value="ABC transporter ATP-binding protein/permease"/>
    <property type="match status" value="1"/>
</dbReference>
<feature type="region of interest" description="Disordered" evidence="10">
    <location>
        <begin position="546"/>
        <end position="612"/>
    </location>
</feature>
<feature type="transmembrane region" description="Helical" evidence="11">
    <location>
        <begin position="7"/>
        <end position="25"/>
    </location>
</feature>